<organism evidence="1 2">
    <name type="scientific">Actinacidiphila guanduensis</name>
    <dbReference type="NCBI Taxonomy" id="310781"/>
    <lineage>
        <taxon>Bacteria</taxon>
        <taxon>Bacillati</taxon>
        <taxon>Actinomycetota</taxon>
        <taxon>Actinomycetes</taxon>
        <taxon>Kitasatosporales</taxon>
        <taxon>Streptomycetaceae</taxon>
        <taxon>Actinacidiphila</taxon>
    </lineage>
</organism>
<accession>A0A1G9UXS7</accession>
<sequence>MLAPYRTGRASPSLRALGPGTARSRAAGVYGMRQGWLERSTNGGSSWSDLSYTHVGAGGQTVGTDYYYYDGPGYLARVCVGDFLYSNSYSCGGSF</sequence>
<gene>
    <name evidence="1" type="ORF">SAMN05216259_10139</name>
</gene>
<protein>
    <submittedName>
        <fullName evidence="1">Uncharacterized protein</fullName>
    </submittedName>
</protein>
<evidence type="ECO:0000313" key="1">
    <source>
        <dbReference type="EMBL" id="SDM64670.1"/>
    </source>
</evidence>
<dbReference type="AlphaFoldDB" id="A0A1G9UXS7"/>
<evidence type="ECO:0000313" key="2">
    <source>
        <dbReference type="Proteomes" id="UP000199341"/>
    </source>
</evidence>
<dbReference type="Proteomes" id="UP000199341">
    <property type="component" value="Unassembled WGS sequence"/>
</dbReference>
<dbReference type="EMBL" id="FNIE01000001">
    <property type="protein sequence ID" value="SDM64670.1"/>
    <property type="molecule type" value="Genomic_DNA"/>
</dbReference>
<name>A0A1G9UXS7_9ACTN</name>
<keyword evidence="2" id="KW-1185">Reference proteome</keyword>
<proteinExistence type="predicted"/>
<reference evidence="1 2" key="1">
    <citation type="submission" date="2016-10" db="EMBL/GenBank/DDBJ databases">
        <authorList>
            <person name="de Groot N.N."/>
        </authorList>
    </citation>
    <scope>NUCLEOTIDE SEQUENCE [LARGE SCALE GENOMIC DNA]</scope>
    <source>
        <strain evidence="1 2">CGMCC 4.2022</strain>
    </source>
</reference>